<dbReference type="AlphaFoldDB" id="B8HT64"/>
<dbReference type="eggNOG" id="COG3224">
    <property type="taxonomic scope" value="Bacteria"/>
</dbReference>
<dbReference type="InterPro" id="IPR007138">
    <property type="entry name" value="ABM_dom"/>
</dbReference>
<keyword evidence="1" id="KW-0472">Membrane</keyword>
<evidence type="ECO:0000259" key="2">
    <source>
        <dbReference type="Pfam" id="PF03992"/>
    </source>
</evidence>
<accession>B8HT64</accession>
<organism evidence="3">
    <name type="scientific">Cyanothece sp. (strain PCC 7425 / ATCC 29141)</name>
    <dbReference type="NCBI Taxonomy" id="395961"/>
    <lineage>
        <taxon>Bacteria</taxon>
        <taxon>Bacillati</taxon>
        <taxon>Cyanobacteriota</taxon>
        <taxon>Cyanophyceae</taxon>
        <taxon>Gomontiellales</taxon>
        <taxon>Cyanothecaceae</taxon>
        <taxon>Cyanothece</taxon>
    </lineage>
</organism>
<dbReference type="HOGENOM" id="CLU_075307_0_0_3"/>
<dbReference type="GO" id="GO:0004497">
    <property type="term" value="F:monooxygenase activity"/>
    <property type="evidence" value="ECO:0007669"/>
    <property type="project" value="UniProtKB-KW"/>
</dbReference>
<dbReference type="KEGG" id="cyn:Cyan7425_1925"/>
<feature type="domain" description="ABM" evidence="2">
    <location>
        <begin position="22"/>
        <end position="94"/>
    </location>
</feature>
<keyword evidence="1" id="KW-1133">Transmembrane helix</keyword>
<keyword evidence="3" id="KW-0503">Monooxygenase</keyword>
<name>B8HT64_CYAP4</name>
<dbReference type="InterPro" id="IPR011008">
    <property type="entry name" value="Dimeric_a/b-barrel"/>
</dbReference>
<feature type="transmembrane region" description="Helical" evidence="1">
    <location>
        <begin position="161"/>
        <end position="180"/>
    </location>
</feature>
<dbReference type="STRING" id="395961.Cyan7425_1925"/>
<gene>
    <name evidence="3" type="ordered locus">Cyan7425_1925</name>
</gene>
<dbReference type="SUPFAM" id="SSF54909">
    <property type="entry name" value="Dimeric alpha+beta barrel"/>
    <property type="match status" value="1"/>
</dbReference>
<dbReference type="PANTHER" id="PTHR40057">
    <property type="entry name" value="SLR1162 PROTEIN"/>
    <property type="match status" value="1"/>
</dbReference>
<sequence length="195" mass="22200">MPNPDAAPDPTPDPTESHVTAVIAHLLKPGREAAYEAWMREIIPVAKTFPGYLGVNILRPQPGTHPEYIIVLHFDDHAHLQAWLDSQQRRQLIERTKPLVQEAEHIQALTGLETWFQLPRRSQKLPPKRYKMALLNWLAVFVTLSIVSRILAVLLAPFPPMLVQFLTVGTVVGLLTYVIMPRLTQLLRKWLYPNG</sequence>
<dbReference type="Pfam" id="PF03992">
    <property type="entry name" value="ABM"/>
    <property type="match status" value="1"/>
</dbReference>
<dbReference type="PANTHER" id="PTHR40057:SF1">
    <property type="entry name" value="SLR1162 PROTEIN"/>
    <property type="match status" value="1"/>
</dbReference>
<reference evidence="3" key="1">
    <citation type="submission" date="2009-01" db="EMBL/GenBank/DDBJ databases">
        <title>Complete sequence of chromosome Cyanothece sp. PCC 7425.</title>
        <authorList>
            <consortium name="US DOE Joint Genome Institute"/>
            <person name="Lucas S."/>
            <person name="Copeland A."/>
            <person name="Lapidus A."/>
            <person name="Glavina del Rio T."/>
            <person name="Dalin E."/>
            <person name="Tice H."/>
            <person name="Bruce D."/>
            <person name="Goodwin L."/>
            <person name="Pitluck S."/>
            <person name="Sims D."/>
            <person name="Meineke L."/>
            <person name="Brettin T."/>
            <person name="Detter J.C."/>
            <person name="Han C."/>
            <person name="Larimer F."/>
            <person name="Land M."/>
            <person name="Hauser L."/>
            <person name="Kyrpides N."/>
            <person name="Ovchinnikova G."/>
            <person name="Liberton M."/>
            <person name="Stoeckel J."/>
            <person name="Banerjee A."/>
            <person name="Singh A."/>
            <person name="Page L."/>
            <person name="Sato H."/>
            <person name="Zhao L."/>
            <person name="Sherman L."/>
            <person name="Pakrasi H."/>
            <person name="Richardson P."/>
        </authorList>
    </citation>
    <scope>NUCLEOTIDE SEQUENCE</scope>
    <source>
        <strain evidence="3">PCC 7425</strain>
    </source>
</reference>
<proteinExistence type="predicted"/>
<dbReference type="InterPro" id="IPR038762">
    <property type="entry name" value="ABM_predict"/>
</dbReference>
<dbReference type="EMBL" id="CP001344">
    <property type="protein sequence ID" value="ACL44290.1"/>
    <property type="molecule type" value="Genomic_DNA"/>
</dbReference>
<protein>
    <submittedName>
        <fullName evidence="3">Antibiotic biosynthesis monooxygenase</fullName>
    </submittedName>
</protein>
<dbReference type="OrthoDB" id="1494254at2"/>
<evidence type="ECO:0000256" key="1">
    <source>
        <dbReference type="SAM" id="Phobius"/>
    </source>
</evidence>
<feature type="transmembrane region" description="Helical" evidence="1">
    <location>
        <begin position="134"/>
        <end position="155"/>
    </location>
</feature>
<evidence type="ECO:0000313" key="3">
    <source>
        <dbReference type="EMBL" id="ACL44290.1"/>
    </source>
</evidence>
<dbReference type="Gene3D" id="3.30.70.100">
    <property type="match status" value="1"/>
</dbReference>
<keyword evidence="1" id="KW-0812">Transmembrane</keyword>
<keyword evidence="3" id="KW-0560">Oxidoreductase</keyword>